<keyword evidence="2" id="KW-1185">Reference proteome</keyword>
<dbReference type="SFLD" id="SFLDS00003">
    <property type="entry name" value="Haloacid_Dehalogenase"/>
    <property type="match status" value="1"/>
</dbReference>
<dbReference type="EMBL" id="SODD01000030">
    <property type="protein sequence ID" value="TDW14808.1"/>
    <property type="molecule type" value="Genomic_DNA"/>
</dbReference>
<dbReference type="InterPro" id="IPR023214">
    <property type="entry name" value="HAD_sf"/>
</dbReference>
<dbReference type="GO" id="GO:0005829">
    <property type="term" value="C:cytosol"/>
    <property type="evidence" value="ECO:0007669"/>
    <property type="project" value="TreeGrafter"/>
</dbReference>
<dbReference type="Gene3D" id="3.40.50.1000">
    <property type="entry name" value="HAD superfamily/HAD-like"/>
    <property type="match status" value="1"/>
</dbReference>
<dbReference type="OrthoDB" id="9810101at2"/>
<protein>
    <recommendedName>
        <fullName evidence="3">Cof subfamily protein (Haloacid dehalogenase superfamily)/HAD superfamily hydrolase (TIGR01484 family)</fullName>
    </recommendedName>
</protein>
<dbReference type="GO" id="GO:0016791">
    <property type="term" value="F:phosphatase activity"/>
    <property type="evidence" value="ECO:0007669"/>
    <property type="project" value="UniProtKB-ARBA"/>
</dbReference>
<evidence type="ECO:0000313" key="1">
    <source>
        <dbReference type="EMBL" id="TDW14808.1"/>
    </source>
</evidence>
<dbReference type="SUPFAM" id="SSF56784">
    <property type="entry name" value="HAD-like"/>
    <property type="match status" value="1"/>
</dbReference>
<dbReference type="AlphaFoldDB" id="A0A4R7ZF26"/>
<dbReference type="Pfam" id="PF08282">
    <property type="entry name" value="Hydrolase_3"/>
    <property type="match status" value="1"/>
</dbReference>
<name>A0A4R7ZF26_9FIRM</name>
<gene>
    <name evidence="1" type="ORF">EDD63_1301</name>
</gene>
<evidence type="ECO:0008006" key="3">
    <source>
        <dbReference type="Google" id="ProtNLM"/>
    </source>
</evidence>
<evidence type="ECO:0000313" key="2">
    <source>
        <dbReference type="Proteomes" id="UP000294743"/>
    </source>
</evidence>
<dbReference type="RefSeq" id="WP_134170277.1">
    <property type="nucleotide sequence ID" value="NZ_SODD01000030.1"/>
</dbReference>
<comment type="caution">
    <text evidence="1">The sequence shown here is derived from an EMBL/GenBank/DDBJ whole genome shotgun (WGS) entry which is preliminary data.</text>
</comment>
<dbReference type="SFLD" id="SFLDG01140">
    <property type="entry name" value="C2.B:_Phosphomannomutase_and_P"/>
    <property type="match status" value="1"/>
</dbReference>
<dbReference type="PANTHER" id="PTHR10000">
    <property type="entry name" value="PHOSPHOSERINE PHOSPHATASE"/>
    <property type="match status" value="1"/>
</dbReference>
<dbReference type="GO" id="GO:0000287">
    <property type="term" value="F:magnesium ion binding"/>
    <property type="evidence" value="ECO:0007669"/>
    <property type="project" value="TreeGrafter"/>
</dbReference>
<dbReference type="NCBIfam" id="TIGR01484">
    <property type="entry name" value="HAD-SF-IIB"/>
    <property type="match status" value="1"/>
</dbReference>
<dbReference type="Gene3D" id="3.30.1240.10">
    <property type="match status" value="1"/>
</dbReference>
<dbReference type="NCBIfam" id="TIGR00099">
    <property type="entry name" value="Cof-subfamily"/>
    <property type="match status" value="1"/>
</dbReference>
<accession>A0A4R7ZF26</accession>
<reference evidence="1 2" key="1">
    <citation type="submission" date="2019-03" db="EMBL/GenBank/DDBJ databases">
        <title>Genomic Encyclopedia of Type Strains, Phase IV (KMG-IV): sequencing the most valuable type-strain genomes for metagenomic binning, comparative biology and taxonomic classification.</title>
        <authorList>
            <person name="Goeker M."/>
        </authorList>
    </citation>
    <scope>NUCLEOTIDE SEQUENCE [LARGE SCALE GENOMIC DNA]</scope>
    <source>
        <strain evidence="1 2">DSM 28867</strain>
    </source>
</reference>
<organism evidence="1 2">
    <name type="scientific">Breznakia blatticola</name>
    <dbReference type="NCBI Taxonomy" id="1754012"/>
    <lineage>
        <taxon>Bacteria</taxon>
        <taxon>Bacillati</taxon>
        <taxon>Bacillota</taxon>
        <taxon>Erysipelotrichia</taxon>
        <taxon>Erysipelotrichales</taxon>
        <taxon>Erysipelotrichaceae</taxon>
        <taxon>Breznakia</taxon>
    </lineage>
</organism>
<dbReference type="PANTHER" id="PTHR10000:SF25">
    <property type="entry name" value="PHOSPHATASE YKRA-RELATED"/>
    <property type="match status" value="1"/>
</dbReference>
<sequence length="259" mass="29234">MKKKYMFFDLDGTLTTGVKHGNEIPKLTLDTIQALKEQGHFLSLATGRPHYHAKEMAKQLGIHHIVSNGGYCAQVDDEMIFHEGMNQEEVQALLNTCKEYQIPIAVSKDGDDQFVTNSLALKQTIDSFNFWGKVTIDPYFDPNSYEKITRMIVDESYRKYEHLHAFKDIILVGYYSPFMIVEPDDKYGGIQKMMKYLDAPLEDVVCFGDGHNDISMISQAATGIAMGNAVDELKAVATYVTTNCDEDGILHACKHFGWL</sequence>
<dbReference type="PROSITE" id="PS01229">
    <property type="entry name" value="COF_2"/>
    <property type="match status" value="1"/>
</dbReference>
<proteinExistence type="predicted"/>
<dbReference type="InterPro" id="IPR006379">
    <property type="entry name" value="HAD-SF_hydro_IIB"/>
</dbReference>
<dbReference type="InterPro" id="IPR000150">
    <property type="entry name" value="Cof"/>
</dbReference>
<dbReference type="Proteomes" id="UP000294743">
    <property type="component" value="Unassembled WGS sequence"/>
</dbReference>
<dbReference type="InterPro" id="IPR036412">
    <property type="entry name" value="HAD-like_sf"/>
</dbReference>